<evidence type="ECO:0000259" key="11">
    <source>
        <dbReference type="PROSITE" id="PS51202"/>
    </source>
</evidence>
<dbReference type="InterPro" id="IPR006037">
    <property type="entry name" value="RCK_C"/>
</dbReference>
<comment type="subcellular location">
    <subcellularLocation>
        <location evidence="1">Cell membrane</location>
        <topology evidence="1">Multi-pass membrane protein</topology>
    </subcellularLocation>
</comment>
<evidence type="ECO:0000256" key="3">
    <source>
        <dbReference type="ARBA" id="ARBA00022449"/>
    </source>
</evidence>
<dbReference type="GO" id="GO:0005886">
    <property type="term" value="C:plasma membrane"/>
    <property type="evidence" value="ECO:0007669"/>
    <property type="project" value="UniProtKB-SubCell"/>
</dbReference>
<dbReference type="InterPro" id="IPR038770">
    <property type="entry name" value="Na+/solute_symporter_sf"/>
</dbReference>
<keyword evidence="5" id="KW-0630">Potassium</keyword>
<evidence type="ECO:0000256" key="5">
    <source>
        <dbReference type="ARBA" id="ARBA00022538"/>
    </source>
</evidence>
<dbReference type="Pfam" id="PF00999">
    <property type="entry name" value="Na_H_Exchanger"/>
    <property type="match status" value="1"/>
</dbReference>
<gene>
    <name evidence="12" type="ORF">VCB98_12170</name>
</gene>
<evidence type="ECO:0000256" key="4">
    <source>
        <dbReference type="ARBA" id="ARBA00022475"/>
    </source>
</evidence>
<dbReference type="Proteomes" id="UP001302316">
    <property type="component" value="Unassembled WGS sequence"/>
</dbReference>
<evidence type="ECO:0000313" key="13">
    <source>
        <dbReference type="Proteomes" id="UP001302316"/>
    </source>
</evidence>
<evidence type="ECO:0000256" key="6">
    <source>
        <dbReference type="ARBA" id="ARBA00022692"/>
    </source>
</evidence>
<keyword evidence="4" id="KW-1003">Cell membrane</keyword>
<keyword evidence="13" id="KW-1185">Reference proteome</keyword>
<dbReference type="SMART" id="SM01091">
    <property type="entry name" value="CorC_HlyC"/>
    <property type="match status" value="1"/>
</dbReference>
<feature type="transmembrane region" description="Helical" evidence="10">
    <location>
        <begin position="301"/>
        <end position="321"/>
    </location>
</feature>
<evidence type="ECO:0000256" key="7">
    <source>
        <dbReference type="ARBA" id="ARBA00022989"/>
    </source>
</evidence>
<dbReference type="Gene3D" id="3.30.70.1450">
    <property type="entry name" value="Regulator of K+ conductance, C-terminal domain"/>
    <property type="match status" value="1"/>
</dbReference>
<feature type="transmembrane region" description="Helical" evidence="10">
    <location>
        <begin position="362"/>
        <end position="382"/>
    </location>
</feature>
<keyword evidence="2" id="KW-0813">Transport</keyword>
<dbReference type="InterPro" id="IPR005170">
    <property type="entry name" value="Transptr-assoc_dom"/>
</dbReference>
<comment type="caution">
    <text evidence="12">The sequence shown here is derived from an EMBL/GenBank/DDBJ whole genome shotgun (WGS) entry which is preliminary data.</text>
</comment>
<evidence type="ECO:0000256" key="2">
    <source>
        <dbReference type="ARBA" id="ARBA00022448"/>
    </source>
</evidence>
<dbReference type="AlphaFoldDB" id="A0AAP6JGT0"/>
<proteinExistence type="predicted"/>
<keyword evidence="5" id="KW-0633">Potassium transport</keyword>
<keyword evidence="3" id="KW-0050">Antiport</keyword>
<dbReference type="InterPro" id="IPR036721">
    <property type="entry name" value="RCK_C_sf"/>
</dbReference>
<feature type="transmembrane region" description="Helical" evidence="10">
    <location>
        <begin position="190"/>
        <end position="209"/>
    </location>
</feature>
<keyword evidence="9 10" id="KW-0472">Membrane</keyword>
<dbReference type="NCBIfam" id="NF003716">
    <property type="entry name" value="PRK05326.1-3"/>
    <property type="match status" value="1"/>
</dbReference>
<keyword evidence="6 10" id="KW-0812">Transmembrane</keyword>
<dbReference type="NCBIfam" id="NF003715">
    <property type="entry name" value="PRK05326.1-2"/>
    <property type="match status" value="1"/>
</dbReference>
<dbReference type="EMBL" id="JAYGII010000040">
    <property type="protein sequence ID" value="MEA5446573.1"/>
    <property type="molecule type" value="Genomic_DNA"/>
</dbReference>
<dbReference type="InterPro" id="IPR006153">
    <property type="entry name" value="Cation/H_exchanger_TM"/>
</dbReference>
<feature type="transmembrane region" description="Helical" evidence="10">
    <location>
        <begin position="272"/>
        <end position="289"/>
    </location>
</feature>
<dbReference type="GO" id="GO:0008324">
    <property type="term" value="F:monoatomic cation transmembrane transporter activity"/>
    <property type="evidence" value="ECO:0007669"/>
    <property type="project" value="InterPro"/>
</dbReference>
<organism evidence="12 13">
    <name type="scientific">Natronospira elongata</name>
    <dbReference type="NCBI Taxonomy" id="3110268"/>
    <lineage>
        <taxon>Bacteria</taxon>
        <taxon>Pseudomonadati</taxon>
        <taxon>Pseudomonadota</taxon>
        <taxon>Gammaproteobacteria</taxon>
        <taxon>Natronospirales</taxon>
        <taxon>Natronospiraceae</taxon>
        <taxon>Natronospira</taxon>
    </lineage>
</organism>
<dbReference type="GO" id="GO:0015297">
    <property type="term" value="F:antiporter activity"/>
    <property type="evidence" value="ECO:0007669"/>
    <property type="project" value="UniProtKB-KW"/>
</dbReference>
<dbReference type="Pfam" id="PF03471">
    <property type="entry name" value="CorC_HlyC"/>
    <property type="match status" value="1"/>
</dbReference>
<dbReference type="GO" id="GO:0006813">
    <property type="term" value="P:potassium ion transport"/>
    <property type="evidence" value="ECO:0007669"/>
    <property type="project" value="UniProtKB-KW"/>
</dbReference>
<feature type="transmembrane region" description="Helical" evidence="10">
    <location>
        <begin position="116"/>
        <end position="138"/>
    </location>
</feature>
<feature type="transmembrane region" description="Helical" evidence="10">
    <location>
        <begin position="333"/>
        <end position="356"/>
    </location>
</feature>
<evidence type="ECO:0000256" key="8">
    <source>
        <dbReference type="ARBA" id="ARBA00023065"/>
    </source>
</evidence>
<feature type="transmembrane region" description="Helical" evidence="10">
    <location>
        <begin position="89"/>
        <end position="110"/>
    </location>
</feature>
<dbReference type="PANTHER" id="PTHR32507:SF7">
    <property type="entry name" value="K(+)_H(+) ANTIPORTER NHAP2"/>
    <property type="match status" value="1"/>
</dbReference>
<keyword evidence="8" id="KW-0406">Ion transport</keyword>
<feature type="transmembrane region" description="Helical" evidence="10">
    <location>
        <begin position="58"/>
        <end position="77"/>
    </location>
</feature>
<dbReference type="GO" id="GO:1902600">
    <property type="term" value="P:proton transmembrane transport"/>
    <property type="evidence" value="ECO:0007669"/>
    <property type="project" value="InterPro"/>
</dbReference>
<evidence type="ECO:0000256" key="9">
    <source>
        <dbReference type="ARBA" id="ARBA00023136"/>
    </source>
</evidence>
<dbReference type="NCBIfam" id="NF003714">
    <property type="entry name" value="PRK05326.1-1"/>
    <property type="match status" value="1"/>
</dbReference>
<feature type="domain" description="RCK C-terminal" evidence="11">
    <location>
        <begin position="401"/>
        <end position="483"/>
    </location>
</feature>
<keyword evidence="7 10" id="KW-1133">Transmembrane helix</keyword>
<reference evidence="12 13" key="1">
    <citation type="submission" date="2023-12" db="EMBL/GenBank/DDBJ databases">
        <title>Whole-genome sequencing of halo(alkali)philic microorganisms from hypersaline lakes.</title>
        <authorList>
            <person name="Sorokin D.Y."/>
            <person name="Merkel A.Y."/>
            <person name="Messina E."/>
            <person name="Yakimov M."/>
        </authorList>
    </citation>
    <scope>NUCLEOTIDE SEQUENCE [LARGE SCALE GENOMIC DNA]</scope>
    <source>
        <strain evidence="12 13">AB-CW1</strain>
    </source>
</reference>
<accession>A0AAP6JGT0</accession>
<feature type="transmembrane region" description="Helical" evidence="10">
    <location>
        <begin position="6"/>
        <end position="26"/>
    </location>
</feature>
<evidence type="ECO:0000256" key="1">
    <source>
        <dbReference type="ARBA" id="ARBA00004651"/>
    </source>
</evidence>
<name>A0AAP6JGT0_9GAMM</name>
<feature type="transmembrane region" description="Helical" evidence="10">
    <location>
        <begin position="221"/>
        <end position="251"/>
    </location>
</feature>
<dbReference type="RefSeq" id="WP_346052915.1">
    <property type="nucleotide sequence ID" value="NZ_JAYGII010000040.1"/>
</dbReference>
<protein>
    <submittedName>
        <fullName evidence="12">Potassium/proton antiporter</fullName>
    </submittedName>
</protein>
<evidence type="ECO:0000256" key="10">
    <source>
        <dbReference type="SAM" id="Phobius"/>
    </source>
</evidence>
<evidence type="ECO:0000313" key="12">
    <source>
        <dbReference type="EMBL" id="MEA5446573.1"/>
    </source>
</evidence>
<dbReference type="Gene3D" id="1.20.1530.20">
    <property type="match status" value="1"/>
</dbReference>
<dbReference type="PROSITE" id="PS51202">
    <property type="entry name" value="RCK_C"/>
    <property type="match status" value="1"/>
</dbReference>
<dbReference type="PANTHER" id="PTHR32507">
    <property type="entry name" value="NA(+)/H(+) ANTIPORTER 1"/>
    <property type="match status" value="1"/>
</dbReference>
<sequence length="571" mass="60885">MELTNQVILFIGLIFLVSILASVLSARLGAPMLLVFLVIGMILGEEGIGIRFDDIQTAHLIGSLALAIILFDGGLRTSTSSFRVGLKPAVSLASLGVLLTAAITGLFAAWLLDIHWIYGLLLGAIVGSTDAAAVFSLLHTSRLELKQRVAATLEIESGSNDPMAIFLTLAMVELILAGQRHLDGTLAVEFVRQMGLGAVIGLGGAWVAARGINALPLTPGLYPLLAMAAGLLIFGITAAAGGSGFLAVYLAGLVLGNARVQSVQNIRRFHDGMAWISQIVMFLMLGLLVTPSELIPVGPHALLIALVLIFVARPLAVLVSLLPFQIPFKEQAFIGWVGLRGAVPIILAIFPLLAGIPEAHTFFNVAFFVVLISLIVQGWSLVPAARLLGVQIPASSHLVQRLELDLPGQPDYEMVGYQVDVDSSACGRNPDALVLPEGVKTVLVIRNGRLHAPAEINALESDDAVYLVTPLAHVDLLDRLFVSRRAPQLQADKRFYGEFTLNGTARMADLAAMYGFVSPPDAADCSAAEFLIERFGKPVVGDRVRVGPVELVIREMDGDHPDKVGLKLLQE</sequence>